<dbReference type="AlphaFoldDB" id="A0A8D8RAM0"/>
<accession>A0A8D8RAM0</accession>
<evidence type="ECO:0000313" key="2">
    <source>
        <dbReference type="EMBL" id="CAG6647634.1"/>
    </source>
</evidence>
<feature type="compositionally biased region" description="Basic and acidic residues" evidence="1">
    <location>
        <begin position="42"/>
        <end position="56"/>
    </location>
</feature>
<feature type="region of interest" description="Disordered" evidence="1">
    <location>
        <begin position="1"/>
        <end position="56"/>
    </location>
</feature>
<feature type="compositionally biased region" description="Basic residues" evidence="1">
    <location>
        <begin position="24"/>
        <end position="41"/>
    </location>
</feature>
<protein>
    <submittedName>
        <fullName evidence="2">Uncharacterized protein</fullName>
    </submittedName>
</protein>
<proteinExistence type="predicted"/>
<name>A0A8D8RAM0_9HEMI</name>
<organism evidence="2">
    <name type="scientific">Cacopsylla melanoneura</name>
    <dbReference type="NCBI Taxonomy" id="428564"/>
    <lineage>
        <taxon>Eukaryota</taxon>
        <taxon>Metazoa</taxon>
        <taxon>Ecdysozoa</taxon>
        <taxon>Arthropoda</taxon>
        <taxon>Hexapoda</taxon>
        <taxon>Insecta</taxon>
        <taxon>Pterygota</taxon>
        <taxon>Neoptera</taxon>
        <taxon>Paraneoptera</taxon>
        <taxon>Hemiptera</taxon>
        <taxon>Sternorrhyncha</taxon>
        <taxon>Psylloidea</taxon>
        <taxon>Psyllidae</taxon>
        <taxon>Psyllinae</taxon>
        <taxon>Cacopsylla</taxon>
    </lineage>
</organism>
<sequence length="101" mass="11933">MKGERGRRREGHLIEGWKGLMKGGRGRRRERWSERKRKKRKEREGDVERERERDMEGRDVRGECIVEIHHVVLSLRKGKTVKVLQDWMGRAVSGGGERGEK</sequence>
<dbReference type="EMBL" id="HBUF01148027">
    <property type="protein sequence ID" value="CAG6647634.1"/>
    <property type="molecule type" value="Transcribed_RNA"/>
</dbReference>
<feature type="compositionally biased region" description="Basic residues" evidence="1">
    <location>
        <begin position="1"/>
        <end position="10"/>
    </location>
</feature>
<reference evidence="2" key="1">
    <citation type="submission" date="2021-05" db="EMBL/GenBank/DDBJ databases">
        <authorList>
            <person name="Alioto T."/>
            <person name="Alioto T."/>
            <person name="Gomez Garrido J."/>
        </authorList>
    </citation>
    <scope>NUCLEOTIDE SEQUENCE</scope>
</reference>
<evidence type="ECO:0000256" key="1">
    <source>
        <dbReference type="SAM" id="MobiDB-lite"/>
    </source>
</evidence>